<dbReference type="InterPro" id="IPR046837">
    <property type="entry name" value="Laa1/Sip1/HEATR5-like_HEAT"/>
</dbReference>
<organism evidence="5 6">
    <name type="scientific">Caenorhabditis nigoni</name>
    <dbReference type="NCBI Taxonomy" id="1611254"/>
    <lineage>
        <taxon>Eukaryota</taxon>
        <taxon>Metazoa</taxon>
        <taxon>Ecdysozoa</taxon>
        <taxon>Nematoda</taxon>
        <taxon>Chromadorea</taxon>
        <taxon>Rhabditida</taxon>
        <taxon>Rhabditina</taxon>
        <taxon>Rhabditomorpha</taxon>
        <taxon>Rhabditoidea</taxon>
        <taxon>Rhabditidae</taxon>
        <taxon>Peloderinae</taxon>
        <taxon>Caenorhabditis</taxon>
    </lineage>
</organism>
<comment type="similarity">
    <text evidence="1">Belongs to the HEATR5 family.</text>
</comment>
<feature type="compositionally biased region" description="Acidic residues" evidence="2">
    <location>
        <begin position="1366"/>
        <end position="1381"/>
    </location>
</feature>
<evidence type="ECO:0000256" key="3">
    <source>
        <dbReference type="SAM" id="Phobius"/>
    </source>
</evidence>
<evidence type="ECO:0000256" key="2">
    <source>
        <dbReference type="SAM" id="MobiDB-lite"/>
    </source>
</evidence>
<dbReference type="GO" id="GO:0030139">
    <property type="term" value="C:endocytic vesicle"/>
    <property type="evidence" value="ECO:0007669"/>
    <property type="project" value="TreeGrafter"/>
</dbReference>
<dbReference type="STRING" id="1611254.A0A2G5TKT5"/>
<feature type="compositionally biased region" description="Basic and acidic residues" evidence="2">
    <location>
        <begin position="16"/>
        <end position="27"/>
    </location>
</feature>
<dbReference type="GO" id="GO:0006897">
    <property type="term" value="P:endocytosis"/>
    <property type="evidence" value="ECO:0007669"/>
    <property type="project" value="TreeGrafter"/>
</dbReference>
<feature type="transmembrane region" description="Helical" evidence="3">
    <location>
        <begin position="76"/>
        <end position="106"/>
    </location>
</feature>
<dbReference type="Pfam" id="PF10260">
    <property type="entry name" value="SAYSvFN"/>
    <property type="match status" value="1"/>
</dbReference>
<evidence type="ECO:0000313" key="5">
    <source>
        <dbReference type="EMBL" id="PIC27904.1"/>
    </source>
</evidence>
<dbReference type="EMBL" id="PDUG01000005">
    <property type="protein sequence ID" value="PIC27904.1"/>
    <property type="molecule type" value="Genomic_DNA"/>
</dbReference>
<dbReference type="InterPro" id="IPR011989">
    <property type="entry name" value="ARM-like"/>
</dbReference>
<sequence>MGDVLRNLQEFRKEKEKERTKLEQEHEKKKKVEKAEEEKIAEKKRPNGKEWDFLTKSEPVSEDYEERKWVSTPLAIGIYVIGQALAVWAHFGCVFFILSLILFTYWNTGRRRHGEMSAYSVFNDNCERLAGSMTAEHFERDMLRQRRFKSFMDETHSLLLNEEALEACPEQKRPVFIYEWLRYLDRILPITQREDLKNVQKELQRQLEDRLYTVVGPPTRKLLTRCIARVYALTGDIASMNNLLNNCNDTLKNKDESPKTVQNKLAALSCLAALYDSMGKMAGRSIEDTLAISKNWMGTAVAHSQAHIMNTLACMVKALGSGDTVTYKKIHTIAKGLLQDRTLCKTPHVKIAALECLTALVPFYTPIYTTELEASCTMCIKVLEGSTYELRCAVAKFMAQLLATSMKPPPGAALKGKSNQMIPVTPATVTDTLNHLASGFLRGGIGGFLKTSSSTFATMGRSDIRIGVSICYVEMVREMGSTWLEKHVRAVCSHMVDLASKCGHLAYTQNAAHVTEALIIRRCIAFILRQTVGALLGENAQTIGCKLLGELLGQYVDLTSIGTGDNLDSSVDSNDYANGYAVIVILQEISVLVRQIGSSVMSLFTEATGIMENIFKCLTHPLASVRYSAAWCLRCVATAVPNLMTPLIDRCLPRLDQMSSSSRAISGFSMALAALIAASNDSSKLGIPYAKPLKVLDLAEEMLRTATQQPKLTIAKLESGWNLINSLIHLGPSVMKEHLPRVMKLWKAAFPRSAREAETENSRGDAFSWQCAMVAQAGALSVMEAVASEPELCSTSNALETMKVPIECSLVMMSQVGNLIKSYGNEMRQANSVVRIRLYRLLLLLPHKSFEGSYVALLRELVADITLSDNSQSTMTTSLPMTQFTGVEKVLISPLYNATDYSMVEDLLQTPISSVAIGNVEEDLSNLIRSSASQIGDSWPENESEALTCLNTALLTYGKVFPLVNNKHKLQITNHFYDTIQTATKNVPRKQAIFMNVLTAKLLAYKTLCEQRGPKLENEELQKSSFKLISSSLSNTCPMTRLIGAEALARLAQAVGLPQYVAETAQYCFNMLNSCKDEVNRCGHVLALGCLHRHVGSLGSGQHLNTGVSVMLALAEENKMPKVQTCALVAMALIAETGSGMFRVFVETTLSSCLKLLISTPTFIVDVVQGISKCLTALITCVGPELSCPGVIDGVRTSLLAACAIQLSHSDPFVQAEAISGLQQMHLFAPRYVHMAQLVVDISSLLTSTHLVIRRQAVSCLRQLVQRESKEVRNHAQVLVPQGIVETNKKKFALPESGLEGALFGMLDTEVNKELRVHLQETLVSLVQGTSGELLNNWLMLCKEILATSNDHGLARKKEEKKERVEEDGDDDDDEEGDDDTNLAGISSLMEEDRGKVQPRWPTKVFTMEIVNRLMSVCDTERAHLDMALAKELQITSAGKNDYLVLHLSDLVRMSFMAATSDNSLLRIAGLKSLEEVIIRFSSCPEPEFPGHMILEQFQAQVGAALRPAFTDDTPSNVTSVACQVCSTWIGSGVARDLNDLKRVHQLLVSSLNKLKHGSINVQLYSESAATLEKLSILKAWAEVYVTAIEQDRMKNENEEARDHYEYNGSGSLLSLVEPETNSLIAYWLATLNDAALLALPAHYSEQFLSRGGAFFNAHSAEACREYYQLCWPPILLACSTWLSKNNFELPSGIELSPETGSVWRDEGNISRFYLLIGIAVESLSNKTRQIEDETIQMSVKSLTRLLSCEWCQMHLMSDVPAAIEILYVLHRSVLTRDCLTTQLQCIECVRSIIDAAQLAMRICASRDISNGNMENADTLRKIPNVLFSGSEGGNDGQIINEGGVKTVSYAVLELAVCAIFKQMPQINSAQLKTNSLAALHLRKVGRLPAESTHLVIKSMQILVQIPSLCSPQAKVTVLPVIMYLLLGFIRESARLDEGSIQTDRVGHLSAIAAAAIQSIRNIVSQPPDDETAVSWKTMMRNAFYSVLNMAEENERIQLDKCVIMLAAVVFTTSAPVDVVLGHQESFSKLIVLLKRHLQSDNVAVLMKTLQSLGSIFGRKGFGGIFVKYLGKEIMPVVKRYTLKVDNENEKITESDLAIVQECMKVIEVLAMNAKDGKRIHVISLYVQLLVRFLRATSHTEWRKVGTIEKKLHEMAIGRLNSAALMWPTEFKKVVEWNKELKARVESALLLQSTRHSHQISMARTQEVKTTPVVQQPRIRLTMFGADT</sequence>
<feature type="domain" description="SAYSvFN" evidence="4">
    <location>
        <begin position="78"/>
        <end position="142"/>
    </location>
</feature>
<dbReference type="PANTHER" id="PTHR21663:SF0">
    <property type="entry name" value="HEAT REPEAT-CONTAINING PROTEIN 5B"/>
    <property type="match status" value="1"/>
</dbReference>
<keyword evidence="3" id="KW-0812">Transmembrane</keyword>
<feature type="region of interest" description="Disordered" evidence="2">
    <location>
        <begin position="16"/>
        <end position="43"/>
    </location>
</feature>
<dbReference type="InterPro" id="IPR040108">
    <property type="entry name" value="Laa1/Sip1/HEATR5"/>
</dbReference>
<name>A0A2G5TKT5_9PELO</name>
<dbReference type="InterPro" id="IPR019387">
    <property type="entry name" value="SAYSvFN_dom"/>
</dbReference>
<evidence type="ECO:0000313" key="6">
    <source>
        <dbReference type="Proteomes" id="UP000230233"/>
    </source>
</evidence>
<comment type="caution">
    <text evidence="5">The sequence shown here is derived from an EMBL/GenBank/DDBJ whole genome shotgun (WGS) entry which is preliminary data.</text>
</comment>
<reference evidence="6" key="1">
    <citation type="submission" date="2017-10" db="EMBL/GenBank/DDBJ databases">
        <title>Rapid genome shrinkage in a self-fertile nematode reveals novel sperm competition proteins.</title>
        <authorList>
            <person name="Yin D."/>
            <person name="Schwarz E.M."/>
            <person name="Thomas C.G."/>
            <person name="Felde R.L."/>
            <person name="Korf I.F."/>
            <person name="Cutter A.D."/>
            <person name="Schartner C.M."/>
            <person name="Ralston E.J."/>
            <person name="Meyer B.J."/>
            <person name="Haag E.S."/>
        </authorList>
    </citation>
    <scope>NUCLEOTIDE SEQUENCE [LARGE SCALE GENOMIC DNA]</scope>
    <source>
        <strain evidence="6">JU1422</strain>
    </source>
</reference>
<dbReference type="SUPFAM" id="SSF48371">
    <property type="entry name" value="ARM repeat"/>
    <property type="match status" value="2"/>
</dbReference>
<proteinExistence type="inferred from homology"/>
<dbReference type="GO" id="GO:0005794">
    <property type="term" value="C:Golgi apparatus"/>
    <property type="evidence" value="ECO:0007669"/>
    <property type="project" value="TreeGrafter"/>
</dbReference>
<keyword evidence="3" id="KW-1133">Transmembrane helix</keyword>
<evidence type="ECO:0000259" key="4">
    <source>
        <dbReference type="Pfam" id="PF10260"/>
    </source>
</evidence>
<feature type="region of interest" description="Disordered" evidence="2">
    <location>
        <begin position="1353"/>
        <end position="1389"/>
    </location>
</feature>
<feature type="compositionally biased region" description="Basic and acidic residues" evidence="2">
    <location>
        <begin position="1353"/>
        <end position="1365"/>
    </location>
</feature>
<dbReference type="PANTHER" id="PTHR21663">
    <property type="entry name" value="HYPOTHETICAL HEAT DOMAIN-CONTAINING"/>
    <property type="match status" value="1"/>
</dbReference>
<dbReference type="Gene3D" id="1.25.10.10">
    <property type="entry name" value="Leucine-rich Repeat Variant"/>
    <property type="match status" value="3"/>
</dbReference>
<dbReference type="Pfam" id="PF25468">
    <property type="entry name" value="HEAT_HEATR5A"/>
    <property type="match status" value="1"/>
</dbReference>
<accession>A0A2G5TKT5</accession>
<feature type="compositionally biased region" description="Basic and acidic residues" evidence="2">
    <location>
        <begin position="33"/>
        <end position="43"/>
    </location>
</feature>
<dbReference type="FunFam" id="1.25.10.10:FF:001506">
    <property type="entry name" value="Sorting Of Apical Proteins"/>
    <property type="match status" value="1"/>
</dbReference>
<dbReference type="OrthoDB" id="192608at2759"/>
<dbReference type="GO" id="GO:0008104">
    <property type="term" value="P:intracellular protein localization"/>
    <property type="evidence" value="ECO:0007669"/>
    <property type="project" value="TreeGrafter"/>
</dbReference>
<evidence type="ECO:0000256" key="1">
    <source>
        <dbReference type="ARBA" id="ARBA00008304"/>
    </source>
</evidence>
<protein>
    <recommendedName>
        <fullName evidence="4">SAYSvFN domain-containing protein</fullName>
    </recommendedName>
</protein>
<dbReference type="Proteomes" id="UP000230233">
    <property type="component" value="Chromosome V"/>
</dbReference>
<gene>
    <name evidence="5" type="primary">Cni-soap-1</name>
    <name evidence="5" type="synonym">Cnig_chr_V.g20007</name>
    <name evidence="5" type="ORF">B9Z55_020007</name>
</gene>
<dbReference type="InterPro" id="IPR016024">
    <property type="entry name" value="ARM-type_fold"/>
</dbReference>
<dbReference type="GO" id="GO:0042147">
    <property type="term" value="P:retrograde transport, endosome to Golgi"/>
    <property type="evidence" value="ECO:0007669"/>
    <property type="project" value="TreeGrafter"/>
</dbReference>
<keyword evidence="6" id="KW-1185">Reference proteome</keyword>
<dbReference type="GO" id="GO:0005829">
    <property type="term" value="C:cytosol"/>
    <property type="evidence" value="ECO:0007669"/>
    <property type="project" value="GOC"/>
</dbReference>
<keyword evidence="3" id="KW-0472">Membrane</keyword>
<dbReference type="Pfam" id="PF20210">
    <property type="entry name" value="Laa1_Sip1_HTR5"/>
    <property type="match status" value="1"/>
</dbReference>
<dbReference type="GO" id="GO:0016020">
    <property type="term" value="C:membrane"/>
    <property type="evidence" value="ECO:0007669"/>
    <property type="project" value="TreeGrafter"/>
</dbReference>